<dbReference type="InterPro" id="IPR025736">
    <property type="entry name" value="PucR_C-HTH_dom"/>
</dbReference>
<dbReference type="InterPro" id="IPR051448">
    <property type="entry name" value="CdaR-like_regulators"/>
</dbReference>
<dbReference type="EMBL" id="JBIRYO010000043">
    <property type="protein sequence ID" value="MFI2478579.1"/>
    <property type="molecule type" value="Genomic_DNA"/>
</dbReference>
<feature type="domain" description="RsbT co-antagonist protein RsbRD N-terminal" evidence="3">
    <location>
        <begin position="49"/>
        <end position="190"/>
    </location>
</feature>
<dbReference type="Pfam" id="PF13556">
    <property type="entry name" value="HTH_30"/>
    <property type="match status" value="1"/>
</dbReference>
<reference evidence="5 6" key="1">
    <citation type="submission" date="2024-10" db="EMBL/GenBank/DDBJ databases">
        <title>The Natural Products Discovery Center: Release of the First 8490 Sequenced Strains for Exploring Actinobacteria Biosynthetic Diversity.</title>
        <authorList>
            <person name="Kalkreuter E."/>
            <person name="Kautsar S.A."/>
            <person name="Yang D."/>
            <person name="Bader C.D."/>
            <person name="Teijaro C.N."/>
            <person name="Fluegel L."/>
            <person name="Davis C.M."/>
            <person name="Simpson J.R."/>
            <person name="Lauterbach L."/>
            <person name="Steele A.D."/>
            <person name="Gui C."/>
            <person name="Meng S."/>
            <person name="Li G."/>
            <person name="Viehrig K."/>
            <person name="Ye F."/>
            <person name="Su P."/>
            <person name="Kiefer A.F."/>
            <person name="Nichols A."/>
            <person name="Cepeda A.J."/>
            <person name="Yan W."/>
            <person name="Fan B."/>
            <person name="Jiang Y."/>
            <person name="Adhikari A."/>
            <person name="Zheng C.-J."/>
            <person name="Schuster L."/>
            <person name="Cowan T.M."/>
            <person name="Smanski M.J."/>
            <person name="Chevrette M.G."/>
            <person name="De Carvalho L.P.S."/>
            <person name="Shen B."/>
        </authorList>
    </citation>
    <scope>NUCLEOTIDE SEQUENCE [LARGE SCALE GENOMIC DNA]</scope>
    <source>
        <strain evidence="5 6">NPDC019275</strain>
    </source>
</reference>
<dbReference type="InterPro" id="IPR036390">
    <property type="entry name" value="WH_DNA-bd_sf"/>
</dbReference>
<dbReference type="InterPro" id="IPR041522">
    <property type="entry name" value="CdaR_GGDEF"/>
</dbReference>
<keyword evidence="6" id="KW-1185">Reference proteome</keyword>
<evidence type="ECO:0000313" key="6">
    <source>
        <dbReference type="Proteomes" id="UP001611415"/>
    </source>
</evidence>
<evidence type="ECO:0000313" key="5">
    <source>
        <dbReference type="EMBL" id="MFI2478579.1"/>
    </source>
</evidence>
<feature type="domain" description="CdaR GGDEF-like" evidence="4">
    <location>
        <begin position="203"/>
        <end position="314"/>
    </location>
</feature>
<dbReference type="InterPro" id="IPR042070">
    <property type="entry name" value="PucR_C-HTH_sf"/>
</dbReference>
<dbReference type="PANTHER" id="PTHR33744:SF1">
    <property type="entry name" value="DNA-BINDING TRANSCRIPTIONAL ACTIVATOR ADER"/>
    <property type="match status" value="1"/>
</dbReference>
<sequence>MKILEAYAPAGSYGAAADLVGHVPTPADQAAISLAVQQVASDLADHVGDLARECAAVCARGVPALGDKDLLPTLLASCEASVRDMLSMLQRGVPGESAPTPPSSQALAHELVHLGADVKDILQGYRIGQAWFQEVFARGIAERVNQPPEMLATLLPFTHWLFAYVNSVCERLAREFDEERRRWLPTAAALRQAVICGLLDGTEDDLEAASITLAYDLRRTHVALVAWRDTHVDGESEDDFAALIRRAIAPVLRGGRPLVHAISATAGWAWLPLAQPPTLRLPAGSNLRIAIGSAHSGLDGFRRTHTEALQARRVAELGGEAATRVTQFRTVELAALLLADVDAARNFVRDELGPLAEHTESAARLRETLLALCQHGSLSAAAQQLGVHHNTVIYRTKKAEELLGRPITPERLRLHAALYLVDVLGLDDITRRP</sequence>
<feature type="domain" description="PucR C-terminal helix-turn-helix" evidence="2">
    <location>
        <begin position="365"/>
        <end position="419"/>
    </location>
</feature>
<accession>A0ABW7XBR7</accession>
<evidence type="ECO:0000259" key="2">
    <source>
        <dbReference type="Pfam" id="PF13556"/>
    </source>
</evidence>
<dbReference type="SUPFAM" id="SSF46785">
    <property type="entry name" value="Winged helix' DNA-binding domain"/>
    <property type="match status" value="1"/>
</dbReference>
<dbReference type="PANTHER" id="PTHR33744">
    <property type="entry name" value="CARBOHYDRATE DIACID REGULATOR"/>
    <property type="match status" value="1"/>
</dbReference>
<comment type="similarity">
    <text evidence="1">Belongs to the CdaR family.</text>
</comment>
<evidence type="ECO:0000259" key="3">
    <source>
        <dbReference type="Pfam" id="PF14361"/>
    </source>
</evidence>
<comment type="caution">
    <text evidence="5">The sequence shown here is derived from an EMBL/GenBank/DDBJ whole genome shotgun (WGS) entry which is preliminary data.</text>
</comment>
<organism evidence="5 6">
    <name type="scientific">Nocardia xishanensis</name>
    <dbReference type="NCBI Taxonomy" id="238964"/>
    <lineage>
        <taxon>Bacteria</taxon>
        <taxon>Bacillati</taxon>
        <taxon>Actinomycetota</taxon>
        <taxon>Actinomycetes</taxon>
        <taxon>Mycobacteriales</taxon>
        <taxon>Nocardiaceae</taxon>
        <taxon>Nocardia</taxon>
    </lineage>
</organism>
<dbReference type="Pfam" id="PF14361">
    <property type="entry name" value="RsbRD_N"/>
    <property type="match status" value="1"/>
</dbReference>
<dbReference type="RefSeq" id="WP_397096146.1">
    <property type="nucleotide sequence ID" value="NZ_JBIRYO010000043.1"/>
</dbReference>
<name>A0ABW7XBR7_9NOCA</name>
<evidence type="ECO:0000259" key="4">
    <source>
        <dbReference type="Pfam" id="PF17853"/>
    </source>
</evidence>
<gene>
    <name evidence="5" type="ORF">ACH49W_34940</name>
</gene>
<proteinExistence type="inferred from homology"/>
<dbReference type="Proteomes" id="UP001611415">
    <property type="component" value="Unassembled WGS sequence"/>
</dbReference>
<protein>
    <submittedName>
        <fullName evidence="5">PucR family transcriptional regulator</fullName>
    </submittedName>
</protein>
<dbReference type="Pfam" id="PF17853">
    <property type="entry name" value="GGDEF_2"/>
    <property type="match status" value="1"/>
</dbReference>
<evidence type="ECO:0000256" key="1">
    <source>
        <dbReference type="ARBA" id="ARBA00006754"/>
    </source>
</evidence>
<dbReference type="InterPro" id="IPR025751">
    <property type="entry name" value="RsbRD_N_dom"/>
</dbReference>
<dbReference type="Gene3D" id="1.10.10.2840">
    <property type="entry name" value="PucR C-terminal helix-turn-helix domain"/>
    <property type="match status" value="1"/>
</dbReference>